<dbReference type="Proteomes" id="UP000693970">
    <property type="component" value="Unassembled WGS sequence"/>
</dbReference>
<comment type="caution">
    <text evidence="1">The sequence shown here is derived from an EMBL/GenBank/DDBJ whole genome shotgun (WGS) entry which is preliminary data.</text>
</comment>
<dbReference type="EMBL" id="JAGRRH010000007">
    <property type="protein sequence ID" value="KAG7367016.1"/>
    <property type="molecule type" value="Genomic_DNA"/>
</dbReference>
<keyword evidence="2" id="KW-1185">Reference proteome</keyword>
<evidence type="ECO:0000313" key="2">
    <source>
        <dbReference type="Proteomes" id="UP000693970"/>
    </source>
</evidence>
<protein>
    <submittedName>
        <fullName evidence="1">Uncharacterized protein</fullName>
    </submittedName>
</protein>
<reference evidence="1" key="1">
    <citation type="journal article" date="2021" name="Sci. Rep.">
        <title>Diploid genomic architecture of Nitzschia inconspicua, an elite biomass production diatom.</title>
        <authorList>
            <person name="Oliver A."/>
            <person name="Podell S."/>
            <person name="Pinowska A."/>
            <person name="Traller J.C."/>
            <person name="Smith S.R."/>
            <person name="McClure R."/>
            <person name="Beliaev A."/>
            <person name="Bohutskyi P."/>
            <person name="Hill E.A."/>
            <person name="Rabines A."/>
            <person name="Zheng H."/>
            <person name="Allen L.Z."/>
            <person name="Kuo A."/>
            <person name="Grigoriev I.V."/>
            <person name="Allen A.E."/>
            <person name="Hazlebeck D."/>
            <person name="Allen E.E."/>
        </authorList>
    </citation>
    <scope>NUCLEOTIDE SEQUENCE</scope>
    <source>
        <strain evidence="1">Hildebrandi</strain>
    </source>
</reference>
<gene>
    <name evidence="1" type="ORF">IV203_029686</name>
</gene>
<evidence type="ECO:0000313" key="1">
    <source>
        <dbReference type="EMBL" id="KAG7367016.1"/>
    </source>
</evidence>
<sequence>MATHVDFSKFVVHEFWELAPGAKVLLIHYNEKWLDGFVERSVAPKIAQKVGLEKAHAFLSHKSHNNKFMYAGVTGYAFEGDMEDGGHGLKLGLYRYNVAKMQAGESRADEHSNLRHDGDIKGKKGDCYLVDCVVTSSDQGICDNLKFSLKSLLEEEVFPLVESLVKDKYKGFVPVFQSDSADFHIDAEYIKYVKGYCKEKGWVWAPQAPQMPHANNLDLAVFPLMSSQRSVLARESSNSEAPVEEIWKAVQSVWNDLQNSTIAK</sequence>
<organism evidence="1 2">
    <name type="scientific">Nitzschia inconspicua</name>
    <dbReference type="NCBI Taxonomy" id="303405"/>
    <lineage>
        <taxon>Eukaryota</taxon>
        <taxon>Sar</taxon>
        <taxon>Stramenopiles</taxon>
        <taxon>Ochrophyta</taxon>
        <taxon>Bacillariophyta</taxon>
        <taxon>Bacillariophyceae</taxon>
        <taxon>Bacillariophycidae</taxon>
        <taxon>Bacillariales</taxon>
        <taxon>Bacillariaceae</taxon>
        <taxon>Nitzschia</taxon>
    </lineage>
</organism>
<dbReference type="AlphaFoldDB" id="A0A9K3Q182"/>
<accession>A0A9K3Q182</accession>
<reference evidence="1" key="2">
    <citation type="submission" date="2021-04" db="EMBL/GenBank/DDBJ databases">
        <authorList>
            <person name="Podell S."/>
        </authorList>
    </citation>
    <scope>NUCLEOTIDE SEQUENCE</scope>
    <source>
        <strain evidence="1">Hildebrandi</strain>
    </source>
</reference>
<name>A0A9K3Q182_9STRA</name>
<proteinExistence type="predicted"/>